<gene>
    <name evidence="1" type="ORF">COU28_01010</name>
</gene>
<name>A0A2H0TZB3_9BACT</name>
<proteinExistence type="predicted"/>
<evidence type="ECO:0008006" key="3">
    <source>
        <dbReference type="Google" id="ProtNLM"/>
    </source>
</evidence>
<feature type="non-terminal residue" evidence="1">
    <location>
        <position position="69"/>
    </location>
</feature>
<comment type="caution">
    <text evidence="1">The sequence shown here is derived from an EMBL/GenBank/DDBJ whole genome shotgun (WGS) entry which is preliminary data.</text>
</comment>
<protein>
    <recommendedName>
        <fullName evidence="3">HTH-like domain-containing protein</fullName>
    </recommendedName>
</protein>
<evidence type="ECO:0000313" key="1">
    <source>
        <dbReference type="EMBL" id="PIR78567.1"/>
    </source>
</evidence>
<sequence length="69" mass="8399">MRGLPMDVKILCNIANVSRSGYYRWLKNTDKPDKDYEEYLLIKEIFEKGKRKWGWRTIQMKLFSNKQII</sequence>
<dbReference type="Proteomes" id="UP000230852">
    <property type="component" value="Unassembled WGS sequence"/>
</dbReference>
<accession>A0A2H0TZB3</accession>
<evidence type="ECO:0000313" key="2">
    <source>
        <dbReference type="Proteomes" id="UP000230852"/>
    </source>
</evidence>
<dbReference type="EMBL" id="PFBU01000017">
    <property type="protein sequence ID" value="PIR78567.1"/>
    <property type="molecule type" value="Genomic_DNA"/>
</dbReference>
<organism evidence="1 2">
    <name type="scientific">Candidatus Magasanikbacteria bacterium CG10_big_fil_rev_8_21_14_0_10_36_16</name>
    <dbReference type="NCBI Taxonomy" id="1974645"/>
    <lineage>
        <taxon>Bacteria</taxon>
        <taxon>Candidatus Magasanikiibacteriota</taxon>
    </lineage>
</organism>
<dbReference type="AlphaFoldDB" id="A0A2H0TZB3"/>
<reference evidence="2" key="1">
    <citation type="submission" date="2017-09" db="EMBL/GenBank/DDBJ databases">
        <title>Depth-based differentiation of microbial function through sediment-hosted aquifers and enrichment of novel symbionts in the deep terrestrial subsurface.</title>
        <authorList>
            <person name="Probst A.J."/>
            <person name="Ladd B."/>
            <person name="Jarett J.K."/>
            <person name="Geller-Mcgrath D.E."/>
            <person name="Sieber C.M.K."/>
            <person name="Emerson J.B."/>
            <person name="Anantharaman K."/>
            <person name="Thomas B.C."/>
            <person name="Malmstrom R."/>
            <person name="Stieglmeier M."/>
            <person name="Klingl A."/>
            <person name="Woyke T."/>
            <person name="Ryan C.M."/>
            <person name="Banfield J.F."/>
        </authorList>
    </citation>
    <scope>NUCLEOTIDE SEQUENCE [LARGE SCALE GENOMIC DNA]</scope>
</reference>